<feature type="domain" description="SAM-like" evidence="3">
    <location>
        <begin position="879"/>
        <end position="963"/>
    </location>
</feature>
<dbReference type="AlphaFoldDB" id="A0A2T2N9U9"/>
<evidence type="ECO:0000313" key="5">
    <source>
        <dbReference type="Proteomes" id="UP000240883"/>
    </source>
</evidence>
<dbReference type="Pfam" id="PF23394">
    <property type="entry name" value="DUF7102"/>
    <property type="match status" value="1"/>
</dbReference>
<evidence type="ECO:0000259" key="2">
    <source>
        <dbReference type="Pfam" id="PF23394"/>
    </source>
</evidence>
<feature type="region of interest" description="Disordered" evidence="1">
    <location>
        <begin position="644"/>
        <end position="679"/>
    </location>
</feature>
<feature type="domain" description="DUF7102" evidence="2">
    <location>
        <begin position="710"/>
        <end position="863"/>
    </location>
</feature>
<dbReference type="InterPro" id="IPR057559">
    <property type="entry name" value="SAM_6"/>
</dbReference>
<evidence type="ECO:0000259" key="3">
    <source>
        <dbReference type="Pfam" id="PF23395"/>
    </source>
</evidence>
<protein>
    <submittedName>
        <fullName evidence="4">Uncharacterized protein</fullName>
    </submittedName>
</protein>
<evidence type="ECO:0000313" key="4">
    <source>
        <dbReference type="EMBL" id="PSN62140.1"/>
    </source>
</evidence>
<proteinExistence type="predicted"/>
<name>A0A2T2N9U9_CORCC</name>
<dbReference type="InterPro" id="IPR055528">
    <property type="entry name" value="DUF7102"/>
</dbReference>
<reference evidence="4 5" key="1">
    <citation type="journal article" date="2018" name="Front. Microbiol.">
        <title>Genome-Wide Analysis of Corynespora cassiicola Leaf Fall Disease Putative Effectors.</title>
        <authorList>
            <person name="Lopez D."/>
            <person name="Ribeiro S."/>
            <person name="Label P."/>
            <person name="Fumanal B."/>
            <person name="Venisse J.S."/>
            <person name="Kohler A."/>
            <person name="de Oliveira R.R."/>
            <person name="Labutti K."/>
            <person name="Lipzen A."/>
            <person name="Lail K."/>
            <person name="Bauer D."/>
            <person name="Ohm R.A."/>
            <person name="Barry K.W."/>
            <person name="Spatafora J."/>
            <person name="Grigoriev I.V."/>
            <person name="Martin F.M."/>
            <person name="Pujade-Renaud V."/>
        </authorList>
    </citation>
    <scope>NUCLEOTIDE SEQUENCE [LARGE SCALE GENOMIC DNA]</scope>
    <source>
        <strain evidence="4 5">Philippines</strain>
    </source>
</reference>
<keyword evidence="5" id="KW-1185">Reference proteome</keyword>
<organism evidence="4 5">
    <name type="scientific">Corynespora cassiicola Philippines</name>
    <dbReference type="NCBI Taxonomy" id="1448308"/>
    <lineage>
        <taxon>Eukaryota</taxon>
        <taxon>Fungi</taxon>
        <taxon>Dikarya</taxon>
        <taxon>Ascomycota</taxon>
        <taxon>Pezizomycotina</taxon>
        <taxon>Dothideomycetes</taxon>
        <taxon>Pleosporomycetidae</taxon>
        <taxon>Pleosporales</taxon>
        <taxon>Corynesporascaceae</taxon>
        <taxon>Corynespora</taxon>
    </lineage>
</organism>
<sequence>MHPDATEPEDEPSVLEYARFYGLCRDYTVSRARVEDVEPPSDEVVEREGRDPEGYVFKDARKEIVGERLEIDREAAVLLKGVMSCPGFEMEDFFGEEWRRVRALRVESPLLRGDEEVEGCKFRKGWEVPRLEEVEISFEVVDEEKGEGMEFSGKSLEPSADFKDSVEKEKLVVTREGLKLLQEVVKSANVGGEGGGWRVEIDEYKRNPALEPLTPPLLPISPPLTPYIPSSPGNRLELLSEDVNSTAEEAKAIHEKIMADDTLEHNPSDDSDDMLFDIMEHPHSSPVILSPIMKRRFEDLKVEGPLTPPMFSDTPMKKLKSVSFQDMIQEYVPELPSQFESGNDVLSSCDDFTEFYKDILPLAENAKKSVENEKLIAADTALRVDVPEVDSSFPEPPWNEFSRKIRKYHPSETELDAQSKFLVHVKRNFLQSSTSWHGASALESTLPWAMFDMEKAKANVRKRLDEELHGDIEMKKLVAEPASEDIVVGSTELWKRDSLQILDQDNEESEDELELQVLQFSGSQGENDLTMIIRKRRLDLEEEEENTENKCGWLPSKHQQLEKAHSFPWNGVTGNFLRDAETKKSTKISGGILNCHESLDWKANNSKSGAKLPTTDVKPDNSIMFGGDFSASLAIKTFMRIHGKVSPDKEPSKKPEVVGPSETHKGPKASGYSKSLEPRTVARDQPHENATLPSYPDLPSVPEDLPCSPFVVSYTLLQRRDLIREIQKLYSAANIVDRDFGVPHSPSNEADVVLSPSTGLVITTLQQLKQRALPGQPDRSPVKERIALLDRRYERLVVVVSEGLSREMESQGISRPVDPRNEQTIAQLENFASQLECEAIVKYIQGGDLALARVIVCDMAMYGLSYESKDMQGINILGEETYWELFLRRAGLNPFAAQVIISSLKNAYNLQIETSSPIYNDAPPRTVPIAGLSAFLMMTAEERIERFQVLLGGNRVLRRVNALLERKWISAANGFGGMA</sequence>
<feature type="compositionally biased region" description="Basic and acidic residues" evidence="1">
    <location>
        <begin position="645"/>
        <end position="656"/>
    </location>
</feature>
<dbReference type="OrthoDB" id="3647246at2759"/>
<accession>A0A2T2N9U9</accession>
<dbReference type="Proteomes" id="UP000240883">
    <property type="component" value="Unassembled WGS sequence"/>
</dbReference>
<dbReference type="EMBL" id="KZ678142">
    <property type="protein sequence ID" value="PSN62140.1"/>
    <property type="molecule type" value="Genomic_DNA"/>
</dbReference>
<gene>
    <name evidence="4" type="ORF">BS50DRAFT_561237</name>
</gene>
<evidence type="ECO:0000256" key="1">
    <source>
        <dbReference type="SAM" id="MobiDB-lite"/>
    </source>
</evidence>
<dbReference type="Pfam" id="PF23395">
    <property type="entry name" value="SAM_6"/>
    <property type="match status" value="1"/>
</dbReference>